<organism evidence="3 4">
    <name type="scientific">Oerskovia merdavium</name>
    <dbReference type="NCBI Taxonomy" id="2762227"/>
    <lineage>
        <taxon>Bacteria</taxon>
        <taxon>Bacillati</taxon>
        <taxon>Actinomycetota</taxon>
        <taxon>Actinomycetes</taxon>
        <taxon>Micrococcales</taxon>
        <taxon>Cellulomonadaceae</taxon>
        <taxon>Oerskovia</taxon>
    </lineage>
</organism>
<dbReference type="RefSeq" id="WP_191803008.1">
    <property type="nucleotide sequence ID" value="NZ_JACSQF010000008.1"/>
</dbReference>
<gene>
    <name evidence="3" type="ORF">H9641_09030</name>
</gene>
<proteinExistence type="predicted"/>
<keyword evidence="1" id="KW-0812">Transmembrane</keyword>
<evidence type="ECO:0000256" key="1">
    <source>
        <dbReference type="SAM" id="Phobius"/>
    </source>
</evidence>
<dbReference type="PANTHER" id="PTHR42698:SF1">
    <property type="entry name" value="GTPASE ERA, MITOCHONDRIAL"/>
    <property type="match status" value="1"/>
</dbReference>
<dbReference type="InterPro" id="IPR005662">
    <property type="entry name" value="GTPase_Era-like"/>
</dbReference>
<evidence type="ECO:0000259" key="2">
    <source>
        <dbReference type="Pfam" id="PF01926"/>
    </source>
</evidence>
<dbReference type="Pfam" id="PF01926">
    <property type="entry name" value="MMR_HSR1"/>
    <property type="match status" value="1"/>
</dbReference>
<evidence type="ECO:0000313" key="4">
    <source>
        <dbReference type="Proteomes" id="UP000655570"/>
    </source>
</evidence>
<dbReference type="InterPro" id="IPR027417">
    <property type="entry name" value="P-loop_NTPase"/>
</dbReference>
<dbReference type="Gene3D" id="3.40.50.300">
    <property type="entry name" value="P-loop containing nucleotide triphosphate hydrolases"/>
    <property type="match status" value="1"/>
</dbReference>
<feature type="transmembrane region" description="Helical" evidence="1">
    <location>
        <begin position="415"/>
        <end position="440"/>
    </location>
</feature>
<dbReference type="EMBL" id="JACSQF010000008">
    <property type="protein sequence ID" value="MBD7980857.1"/>
    <property type="molecule type" value="Genomic_DNA"/>
</dbReference>
<dbReference type="PANTHER" id="PTHR42698">
    <property type="entry name" value="GTPASE ERA"/>
    <property type="match status" value="1"/>
</dbReference>
<keyword evidence="1" id="KW-0472">Membrane</keyword>
<accession>A0ABR8TYL7</accession>
<feature type="transmembrane region" description="Helical" evidence="1">
    <location>
        <begin position="460"/>
        <end position="482"/>
    </location>
</feature>
<keyword evidence="4" id="KW-1185">Reference proteome</keyword>
<keyword evidence="1" id="KW-1133">Transmembrane helix</keyword>
<feature type="domain" description="G" evidence="2">
    <location>
        <begin position="52"/>
        <end position="185"/>
    </location>
</feature>
<name>A0ABR8TYL7_9CELL</name>
<protein>
    <submittedName>
        <fullName evidence="3">50S ribosome-binding GTPase</fullName>
    </submittedName>
</protein>
<evidence type="ECO:0000313" key="3">
    <source>
        <dbReference type="EMBL" id="MBD7980857.1"/>
    </source>
</evidence>
<comment type="caution">
    <text evidence="3">The sequence shown here is derived from an EMBL/GenBank/DDBJ whole genome shotgun (WGS) entry which is preliminary data.</text>
</comment>
<dbReference type="InterPro" id="IPR006073">
    <property type="entry name" value="GTP-bd"/>
</dbReference>
<dbReference type="SUPFAM" id="SSF52540">
    <property type="entry name" value="P-loop containing nucleoside triphosphate hydrolases"/>
    <property type="match status" value="1"/>
</dbReference>
<dbReference type="Proteomes" id="UP000655570">
    <property type="component" value="Unassembled WGS sequence"/>
</dbReference>
<reference evidence="3 4" key="1">
    <citation type="submission" date="2020-08" db="EMBL/GenBank/DDBJ databases">
        <title>A Genomic Blueprint of the Chicken Gut Microbiome.</title>
        <authorList>
            <person name="Gilroy R."/>
            <person name="Ravi A."/>
            <person name="Getino M."/>
            <person name="Pursley I."/>
            <person name="Horton D.L."/>
            <person name="Alikhan N.-F."/>
            <person name="Baker D."/>
            <person name="Gharbi K."/>
            <person name="Hall N."/>
            <person name="Watson M."/>
            <person name="Adriaenssens E.M."/>
            <person name="Foster-Nyarko E."/>
            <person name="Jarju S."/>
            <person name="Secka A."/>
            <person name="Antonio M."/>
            <person name="Oren A."/>
            <person name="Chaudhuri R."/>
            <person name="La Ragione R.M."/>
            <person name="Hildebrand F."/>
            <person name="Pallen M.J."/>
        </authorList>
    </citation>
    <scope>NUCLEOTIDE SEQUENCE [LARGE SCALE GENOMIC DNA]</scope>
    <source>
        <strain evidence="3 4">Sa2CUA9</strain>
    </source>
</reference>
<sequence length="528" mass="55864">MARLDLADRVSALETAVSAGEGRLPAALLDDARAVLDRTATRSALSAEHTVVALAGSTGSGKSSLFNAIAREPLARPGITRPTTSRPMAVVWGPGADPLLSWLEVGDRHHAADRAAVATQGLVLLDLPDHDSVETEHRAIAERLVERVDLLVWVVDPQKYADAALHERYLRPLAGHGDVVVVVLNQIDRLTPEEATACLADLRRLVAEDGLAAARVLGVSATTGQGVDELDALLDQAAARREAAVARLVADVRGVATRIADACGDKVPDRSQKAARERLVDALEAAAGVPTVVDAVRGSANRRARAATGWPPTRWIGRLRVDPLRRLGLTRGTDRPDLSRTSLPPASPTLAARAHVAVREYVGTMTAGAPEDWVLAARSRVASSTDGLDDALDLAVAGTELEATRRPVWWGVVSFVQWVVLGVLAAGLVWLGVLAVLAYLQLPAPETPTWRGFPWPTLMVVGGVVVGLVVALVSRLAGALGARRRAARARRRLRESVGRVADGQVRLPVAEELSALTTCRVAAHIAAG</sequence>